<dbReference type="Gene3D" id="3.80.10.10">
    <property type="entry name" value="Ribonuclease Inhibitor"/>
    <property type="match status" value="4"/>
</dbReference>
<dbReference type="FunFam" id="3.30.200.20:FF:000394">
    <property type="entry name" value="Leucine-rich repeat receptor-like protein kinase"/>
    <property type="match status" value="2"/>
</dbReference>
<evidence type="ECO:0000256" key="23">
    <source>
        <dbReference type="PROSITE-ProRule" id="PRU10141"/>
    </source>
</evidence>
<keyword evidence="12" id="KW-0430">Lectin</keyword>
<dbReference type="InterPro" id="IPR001245">
    <property type="entry name" value="Ser-Thr/Tyr_kinase_cat_dom"/>
</dbReference>
<feature type="transmembrane region" description="Helical" evidence="24">
    <location>
        <begin position="2521"/>
        <end position="2545"/>
    </location>
</feature>
<dbReference type="InterPro" id="IPR003591">
    <property type="entry name" value="Leu-rich_rpt_typical-subtyp"/>
</dbReference>
<dbReference type="PRINTS" id="PR00019">
    <property type="entry name" value="LEURICHRPT"/>
</dbReference>
<dbReference type="InterPro" id="IPR032675">
    <property type="entry name" value="LRR_dom_sf"/>
</dbReference>
<dbReference type="GO" id="GO:0004674">
    <property type="term" value="F:protein serine/threonine kinase activity"/>
    <property type="evidence" value="ECO:0007669"/>
    <property type="project" value="UniProtKB-KW"/>
</dbReference>
<evidence type="ECO:0000256" key="4">
    <source>
        <dbReference type="ARBA" id="ARBA00012513"/>
    </source>
</evidence>
<keyword evidence="5" id="KW-1003">Cell membrane</keyword>
<dbReference type="InterPro" id="IPR024788">
    <property type="entry name" value="Malectin-like_Carb-bd_dom"/>
</dbReference>
<dbReference type="SUPFAM" id="SSF52058">
    <property type="entry name" value="L domain-like"/>
    <property type="match status" value="4"/>
</dbReference>
<proteinExistence type="inferred from homology"/>
<evidence type="ECO:0000256" key="1">
    <source>
        <dbReference type="ARBA" id="ARBA00004251"/>
    </source>
</evidence>
<evidence type="ECO:0000256" key="9">
    <source>
        <dbReference type="ARBA" id="ARBA00022679"/>
    </source>
</evidence>
<evidence type="ECO:0000256" key="7">
    <source>
        <dbReference type="ARBA" id="ARBA00022553"/>
    </source>
</evidence>
<name>A0A2H5PVT0_CITUN</name>
<dbReference type="InterPro" id="IPR000719">
    <property type="entry name" value="Prot_kinase_dom"/>
</dbReference>
<comment type="similarity">
    <text evidence="2">In the N-terminal section; belongs to the leguminous lectin family.</text>
</comment>
<evidence type="ECO:0000256" key="19">
    <source>
        <dbReference type="ARBA" id="ARBA00023170"/>
    </source>
</evidence>
<feature type="binding site" evidence="23">
    <location>
        <position position="1197"/>
    </location>
    <ligand>
        <name>ATP</name>
        <dbReference type="ChEBI" id="CHEBI:30616"/>
    </ligand>
</feature>
<dbReference type="Gene3D" id="2.60.120.430">
    <property type="entry name" value="Galactose-binding lectin"/>
    <property type="match status" value="1"/>
</dbReference>
<dbReference type="PROSITE" id="PS00107">
    <property type="entry name" value="PROTEIN_KINASE_ATP"/>
    <property type="match status" value="3"/>
</dbReference>
<comment type="similarity">
    <text evidence="3">In the C-terminal section; belongs to the protein kinase superfamily. Ser/Thr protein kinase family.</text>
</comment>
<dbReference type="Gene3D" id="3.30.200.20">
    <property type="entry name" value="Phosphorylase Kinase, domain 1"/>
    <property type="match status" value="4"/>
</dbReference>
<evidence type="ECO:0000256" key="12">
    <source>
        <dbReference type="ARBA" id="ARBA00022734"/>
    </source>
</evidence>
<keyword evidence="18 24" id="KW-0472">Membrane</keyword>
<evidence type="ECO:0000256" key="8">
    <source>
        <dbReference type="ARBA" id="ARBA00022614"/>
    </source>
</evidence>
<comment type="caution">
    <text evidence="26">The sequence shown here is derived from an EMBL/GenBank/DDBJ whole genome shotgun (WGS) entry which is preliminary data.</text>
</comment>
<dbReference type="PANTHER" id="PTHR45631">
    <property type="entry name" value="OS07G0107800 PROTEIN-RELATED"/>
    <property type="match status" value="1"/>
</dbReference>
<evidence type="ECO:0000256" key="14">
    <source>
        <dbReference type="ARBA" id="ARBA00022741"/>
    </source>
</evidence>
<feature type="domain" description="Protein kinase" evidence="25">
    <location>
        <begin position="368"/>
        <end position="618"/>
    </location>
</feature>
<keyword evidence="16 23" id="KW-0067">ATP-binding</keyword>
<evidence type="ECO:0000256" key="3">
    <source>
        <dbReference type="ARBA" id="ARBA00010217"/>
    </source>
</evidence>
<dbReference type="GO" id="GO:0005524">
    <property type="term" value="F:ATP binding"/>
    <property type="evidence" value="ECO:0007669"/>
    <property type="project" value="UniProtKB-UniRule"/>
</dbReference>
<evidence type="ECO:0000256" key="21">
    <source>
        <dbReference type="ARBA" id="ARBA00047899"/>
    </source>
</evidence>
<comment type="subcellular location">
    <subcellularLocation>
        <location evidence="1">Cell membrane</location>
        <topology evidence="1">Single-pass type I membrane protein</topology>
    </subcellularLocation>
</comment>
<dbReference type="SMART" id="SM00369">
    <property type="entry name" value="LRR_TYP"/>
    <property type="match status" value="7"/>
</dbReference>
<evidence type="ECO:0000256" key="20">
    <source>
        <dbReference type="ARBA" id="ARBA00023180"/>
    </source>
</evidence>
<dbReference type="PROSITE" id="PS51450">
    <property type="entry name" value="LRR"/>
    <property type="match status" value="1"/>
</dbReference>
<evidence type="ECO:0000256" key="5">
    <source>
        <dbReference type="ARBA" id="ARBA00022475"/>
    </source>
</evidence>
<evidence type="ECO:0000256" key="6">
    <source>
        <dbReference type="ARBA" id="ARBA00022527"/>
    </source>
</evidence>
<dbReference type="InterPro" id="IPR011009">
    <property type="entry name" value="Kinase-like_dom_sf"/>
</dbReference>
<dbReference type="SUPFAM" id="SSF56112">
    <property type="entry name" value="Protein kinase-like (PK-like)"/>
    <property type="match status" value="4"/>
</dbReference>
<evidence type="ECO:0000256" key="18">
    <source>
        <dbReference type="ARBA" id="ARBA00023136"/>
    </source>
</evidence>
<dbReference type="GO" id="GO:0005886">
    <property type="term" value="C:plasma membrane"/>
    <property type="evidence" value="ECO:0007669"/>
    <property type="project" value="UniProtKB-SubCell"/>
</dbReference>
<keyword evidence="10 24" id="KW-0812">Transmembrane</keyword>
<dbReference type="Pfam" id="PF13855">
    <property type="entry name" value="LRR_8"/>
    <property type="match status" value="2"/>
</dbReference>
<evidence type="ECO:0000256" key="16">
    <source>
        <dbReference type="ARBA" id="ARBA00022840"/>
    </source>
</evidence>
<dbReference type="GO" id="GO:0002229">
    <property type="term" value="P:defense response to oomycetes"/>
    <property type="evidence" value="ECO:0007669"/>
    <property type="project" value="UniProtKB-ARBA"/>
</dbReference>
<keyword evidence="7" id="KW-0597">Phosphoprotein</keyword>
<dbReference type="FunFam" id="1.10.510.10:FF:000146">
    <property type="entry name" value="LRR receptor-like serine/threonine-protein kinase IOS1"/>
    <property type="match status" value="2"/>
</dbReference>
<dbReference type="FunFam" id="3.80.10.10:FF:000129">
    <property type="entry name" value="Leucine-rich repeat receptor-like kinase"/>
    <property type="match status" value="3"/>
</dbReference>
<feature type="transmembrane region" description="Helical" evidence="24">
    <location>
        <begin position="908"/>
        <end position="927"/>
    </location>
</feature>
<protein>
    <recommendedName>
        <fullName evidence="4">non-specific serine/threonine protein kinase</fullName>
        <ecNumber evidence="4">2.7.11.1</ecNumber>
    </recommendedName>
</protein>
<dbReference type="Proteomes" id="UP000236630">
    <property type="component" value="Unassembled WGS sequence"/>
</dbReference>
<evidence type="ECO:0000256" key="22">
    <source>
        <dbReference type="ARBA" id="ARBA00048679"/>
    </source>
</evidence>
<dbReference type="PROSITE" id="PS00108">
    <property type="entry name" value="PROTEIN_KINASE_ST"/>
    <property type="match status" value="3"/>
</dbReference>
<comment type="catalytic activity">
    <reaction evidence="21">
        <text>L-threonyl-[protein] + ATP = O-phospho-L-threonyl-[protein] + ADP + H(+)</text>
        <dbReference type="Rhea" id="RHEA:46608"/>
        <dbReference type="Rhea" id="RHEA-COMP:11060"/>
        <dbReference type="Rhea" id="RHEA-COMP:11605"/>
        <dbReference type="ChEBI" id="CHEBI:15378"/>
        <dbReference type="ChEBI" id="CHEBI:30013"/>
        <dbReference type="ChEBI" id="CHEBI:30616"/>
        <dbReference type="ChEBI" id="CHEBI:61977"/>
        <dbReference type="ChEBI" id="CHEBI:456216"/>
        <dbReference type="EC" id="2.7.11.1"/>
    </reaction>
</comment>
<keyword evidence="8" id="KW-0433">Leucine-rich repeat</keyword>
<keyword evidence="9" id="KW-0808">Transferase</keyword>
<dbReference type="InterPro" id="IPR008271">
    <property type="entry name" value="Ser/Thr_kinase_AS"/>
</dbReference>
<feature type="binding site" evidence="23">
    <location>
        <position position="2602"/>
    </location>
    <ligand>
        <name>ATP</name>
        <dbReference type="ChEBI" id="CHEBI:30616"/>
    </ligand>
</feature>
<dbReference type="GO" id="GO:0030246">
    <property type="term" value="F:carbohydrate binding"/>
    <property type="evidence" value="ECO:0007669"/>
    <property type="project" value="UniProtKB-KW"/>
</dbReference>
<evidence type="ECO:0000313" key="27">
    <source>
        <dbReference type="Proteomes" id="UP000236630"/>
    </source>
</evidence>
<sequence>MALCLLQEICLADNVLVDEQDISAPVPPRTRLLRNTPVRKTLPSDICSPCLVSSTYPDDIYDRIWLPNSLPNSEPINTTSDIISMNDYQGPSTVMQTAVIPTNGSNSLQLSWEPIDPKFLYYAYLYFSEFENVQANNQTREIIIYINGIDWFGPFSPLHFAANTIYGTSPILTAEKIEFSINTTENLSGKIIPAIADKPTRCYPEYDPPRITSLNLSSSGIAGDIAPYISTLTSIQILDLSNNNLTGPVPDFLSQLPFLTELNLKGNKLKGTIPNGLIEKQKNGLLSLSVEGNPDLCPEASCTADESNGGRDNKFVVPVVASVVSLCVLVTAMAILWSLRRRMQVAKNGSFELKNQRFSYSNVLRITNNFERVLGNGGFGTVYHGYLDGTEVAVKMLSPSSAQGYKQFQAEVELLMRIHHKNLTTLVGYCDEGTNRGLIYEFMANGNLQALLLGEEADILSWEGRLRIAIEAAKGLEYLHSGCTPPIVHRDVKSTNILLSEKLQAKIADFGLSRTFPVEGSGTHVTTTIAGTPGYLDPEYYISNSLTEKSDVYSFGVVLLEIITSKSVIERTHERTHITQWVRFMLGKGDIESIVDPRLHEDFDINSVWKTYLLPAFLGIIMAHAQNQSGFISIDCGIPHDSSYTDKITGINYVSDSTFIDTGVINNISSEYSSNKTLERQFLNVRSFPEGIRNCYTLKPSSGDVKFLIRARFMYGNYDGQNIIPSFSLLLEADVWDSVNLKDASGIVTKEIIHAPKKNYMYVCLVNTGSGTPFISALELRPLKNSTYETQSGSLLLYGRWDVGSTTSEAIRYPDDVYDRIWSPFRSLRWESITRLSDSTFFENDWQLPLTIMRTAVRPANASINSLSFYWKTSTPESQYYIFLHFAEVEGRQENQTREMSIYSNGKLWYGPFVPYTFFTTTLVSIYPSKGSERIDFSINKTENSTLPPILNAEEIYLAKEFPSSLTSQQDVDAIMSIKKKYGVKKNWQGDPCAPKVYLWQGLNCSYDGNELPRIISLNLSSSGISGEIITYIFSLTSLQALDLSKNSLTGSVPEFLSELHFLRVLNLTGNNLEGSVPAGLLERAKNGLLSLSVDGNPKLCHTASCNKRQNNKYIVPVVASVVSLSVLLTALAILWNLKRRKQAGRKKGSWELKNRKFSYSDVAKITNNFEKVIGKGGFGRVYHGYLEFNGTQVAVKMLSASSVQGYKQFQAEVQVHHKNLTTLVGYCDEDTNMGLIYEFMANGNLEEHLSGANTLTWEARLRIATEAAQGLEYLHSGCKPPIVHRDVKSTNILLNEKLQAKLADFGLSRIFPVEGGTHVSTTIAGTPGYLDPEYYISNRLTEKSDVYSFGVVLLEIITSKPVIERTHERTHITQWVSFMLAKGDIKNIVDRTLYGDFDINSVWKTVEIAMACVSPTSTKRPTMTQVVMELNESRAIEIARTQAGKDTDESKVLVELIDVNLHSEFTPLARYCSYGCGSCPESISIDCGIPENANYADKVTGINYISDAPYVDTGVSHSISPGYSKETVERQFSYLRSFPEGIRNCYTLRPPNGDVKFLIRARFMYGNYDGLDKAPSFDLMLGADAWDSVQLQDSRSIINKEIIHMPNKDYIHVCLVNTDSGIPFISALEPTPIGSMSLVLRWDVGSTTKLTRYPADIYDRIWWPDNFKNVERISTSSNVNPATSLFQPPVTVMQSAIIPANGSSSFWFSWESVSTVFKYYTCMYFSEFESEQAETRSREMNIYLNGRFWSEIPPPQYLNTTTHRLTATNAQQYVISIMQTKNSSLAPILNALEIYQEKEFLQLLTNQQDVDAIMKIKSKYEVKRDWQGDPCAPKVYMWQGINCSYDANQPPRIISMDLSKNSLTGPVPEFLAELQSLRVLNLSGNNLQGSLPSGLSEKVKNGSLSLSVDGNRNLCLSSSCKKKSNKFIFPVLASVVSFCILLALLAILQNLRRRKQAGKKKGSLELENRKFSYFDVLKITNNFERVLGRGGFGTVYHGYLNDEQVAVKMLSSSSVQGYKQFQAEYLVVTVCRLPLSGFISIDCGIPENASYSDKITGINYVSDATYVDTGVSHSISSGYNNEAVERQFLNLRSFPEGIRNCYTLRPANGDVKFLIRASFMYGNYDGQDMPPSFDLMLGADVWDSVQLQDSDGIITKEIIHMPNKGYIHVCLVHTYSGTPFISALELRPITNSIYATQSGSLSRYFRWDVGSTTNETFRYPDDVYDRIWSPNSFYYWAPISTSSNVDSTGTINFNLPSTVMQTAAIPANGVTSLEFHWVPVNRTFKYYVYMHFSEVGSDLAKNQTREMYIYFNGEKWHGPLSPSHLETVTVYTTSAMTNYSRYDIEIRATDKSSLPPILNALEVYQVKEFPQLLTHQQDVDAITNIKSKYEVKRDWQGDPCTPKVHLWQGLNCSYDDNQPPRIISLNLSSSGISGEIDPYIFSLTSIESLDLSNNSLTGLVPDFLAELESLTVLNLSGNNLQGSLPAGLVEKANNRSLSLSVERNPNLCLSDSCKKKNNRFIVPVLASVVTFSVFLAALVILQHLRRRKQAKKKKGSLETKNRKFPYFDLLKITNNFERVLGKGGFGTVYHGYLDDKQVAVKMLSPSSVQGYKQFQAEVELLIRAHHKNLTILVGYCDEGTNMGLIYEFMANGNLQSHLLEDKADTLSWERRLQIASESAQGLEYLHNGCKPPIVHRDVKSANILLNEKFQAKLADFGLSRIFPVEGGTHVSTTVVGTPGYLDPEYYISNRLTEKSDVYSFGVVLLELITGQPVIQKTPQRTLIGQWVSSMLARGDIKTIVDQRLQGDFDTNTVWKAVEIAMACIHSISTRRPTMNQVVIELNDCLAMEIARTKAHETAPDGTPDELMIDLNLQSDVFPLAR</sequence>
<dbReference type="CDD" id="cd14066">
    <property type="entry name" value="STKc_IRAK"/>
    <property type="match status" value="2"/>
</dbReference>
<dbReference type="Pfam" id="PF12819">
    <property type="entry name" value="Malectin_like"/>
    <property type="match status" value="4"/>
</dbReference>
<dbReference type="EC" id="2.7.11.1" evidence="4"/>
<dbReference type="EMBL" id="BDQV01000137">
    <property type="protein sequence ID" value="GAY56444.1"/>
    <property type="molecule type" value="Genomic_DNA"/>
</dbReference>
<dbReference type="InterPro" id="IPR017441">
    <property type="entry name" value="Protein_kinase_ATP_BS"/>
</dbReference>
<dbReference type="Pfam" id="PF00069">
    <property type="entry name" value="Pkinase"/>
    <property type="match status" value="1"/>
</dbReference>
<accession>A0A2H5PVT0</accession>
<evidence type="ECO:0000313" key="26">
    <source>
        <dbReference type="EMBL" id="GAY56444.1"/>
    </source>
</evidence>
<gene>
    <name evidence="26" type="ORF">CUMW_171960</name>
</gene>
<keyword evidence="17 24" id="KW-1133">Transmembrane helix</keyword>
<dbReference type="SMART" id="SM00220">
    <property type="entry name" value="S_TKc"/>
    <property type="match status" value="3"/>
</dbReference>
<dbReference type="Gene3D" id="1.10.510.10">
    <property type="entry name" value="Transferase(Phosphotransferase) domain 1"/>
    <property type="match status" value="3"/>
</dbReference>
<feature type="transmembrane region" description="Helical" evidence="24">
    <location>
        <begin position="1114"/>
        <end position="1138"/>
    </location>
</feature>
<dbReference type="InterPro" id="IPR001611">
    <property type="entry name" value="Leu-rich_rpt"/>
</dbReference>
<comment type="catalytic activity">
    <reaction evidence="22">
        <text>L-seryl-[protein] + ATP = O-phospho-L-seryl-[protein] + ADP + H(+)</text>
        <dbReference type="Rhea" id="RHEA:17989"/>
        <dbReference type="Rhea" id="RHEA-COMP:9863"/>
        <dbReference type="Rhea" id="RHEA-COMP:11604"/>
        <dbReference type="ChEBI" id="CHEBI:15378"/>
        <dbReference type="ChEBI" id="CHEBI:29999"/>
        <dbReference type="ChEBI" id="CHEBI:30616"/>
        <dbReference type="ChEBI" id="CHEBI:83421"/>
        <dbReference type="ChEBI" id="CHEBI:456216"/>
        <dbReference type="EC" id="2.7.11.1"/>
    </reaction>
</comment>
<evidence type="ECO:0000256" key="11">
    <source>
        <dbReference type="ARBA" id="ARBA00022729"/>
    </source>
</evidence>
<evidence type="ECO:0000256" key="10">
    <source>
        <dbReference type="ARBA" id="ARBA00022692"/>
    </source>
</evidence>
<feature type="domain" description="Protein kinase" evidence="25">
    <location>
        <begin position="1168"/>
        <end position="1437"/>
    </location>
</feature>
<evidence type="ECO:0000256" key="17">
    <source>
        <dbReference type="ARBA" id="ARBA00022989"/>
    </source>
</evidence>
<evidence type="ECO:0000259" key="25">
    <source>
        <dbReference type="PROSITE" id="PS50011"/>
    </source>
</evidence>
<dbReference type="Pfam" id="PF00560">
    <property type="entry name" value="LRR_1"/>
    <property type="match status" value="2"/>
</dbReference>
<evidence type="ECO:0000256" key="13">
    <source>
        <dbReference type="ARBA" id="ARBA00022737"/>
    </source>
</evidence>
<feature type="transmembrane region" description="Helical" evidence="24">
    <location>
        <begin position="1928"/>
        <end position="1949"/>
    </location>
</feature>
<dbReference type="Pfam" id="PF07714">
    <property type="entry name" value="PK_Tyr_Ser-Thr"/>
    <property type="match status" value="2"/>
</dbReference>
<feature type="domain" description="Protein kinase" evidence="25">
    <location>
        <begin position="2575"/>
        <end position="2846"/>
    </location>
</feature>
<keyword evidence="14 23" id="KW-0547">Nucleotide-binding</keyword>
<evidence type="ECO:0000256" key="2">
    <source>
        <dbReference type="ARBA" id="ARBA00008536"/>
    </source>
</evidence>
<keyword evidence="11" id="KW-0732">Signal</keyword>
<feature type="transmembrane region" description="Helical" evidence="24">
    <location>
        <begin position="315"/>
        <end position="337"/>
    </location>
</feature>
<feature type="binding site" evidence="23">
    <location>
        <position position="395"/>
    </location>
    <ligand>
        <name>ATP</name>
        <dbReference type="ChEBI" id="CHEBI:30616"/>
    </ligand>
</feature>
<evidence type="ECO:0000256" key="24">
    <source>
        <dbReference type="SAM" id="Phobius"/>
    </source>
</evidence>
<keyword evidence="6" id="KW-0723">Serine/threonine-protein kinase</keyword>
<dbReference type="PROSITE" id="PS50011">
    <property type="entry name" value="PROTEIN_KINASE_DOM"/>
    <property type="match status" value="3"/>
</dbReference>
<evidence type="ECO:0000256" key="15">
    <source>
        <dbReference type="ARBA" id="ARBA00022777"/>
    </source>
</evidence>
<reference evidence="26 27" key="1">
    <citation type="journal article" date="2017" name="Front. Genet.">
        <title>Draft sequencing of the heterozygous diploid genome of Satsuma (Citrus unshiu Marc.) using a hybrid assembly approach.</title>
        <authorList>
            <person name="Shimizu T."/>
            <person name="Tanizawa Y."/>
            <person name="Mochizuki T."/>
            <person name="Nagasaki H."/>
            <person name="Yoshioka T."/>
            <person name="Toyoda A."/>
            <person name="Fujiyama A."/>
            <person name="Kaminuma E."/>
            <person name="Nakamura Y."/>
        </authorList>
    </citation>
    <scope>NUCLEOTIDE SEQUENCE [LARGE SCALE GENOMIC DNA]</scope>
    <source>
        <strain evidence="27">cv. Miyagawa wase</strain>
    </source>
</reference>
<keyword evidence="20" id="KW-0325">Glycoprotein</keyword>
<keyword evidence="19" id="KW-0675">Receptor</keyword>
<keyword evidence="27" id="KW-1185">Reference proteome</keyword>
<organism evidence="26 27">
    <name type="scientific">Citrus unshiu</name>
    <name type="common">Satsuma mandarin</name>
    <name type="synonym">Citrus nobilis var. unshiu</name>
    <dbReference type="NCBI Taxonomy" id="55188"/>
    <lineage>
        <taxon>Eukaryota</taxon>
        <taxon>Viridiplantae</taxon>
        <taxon>Streptophyta</taxon>
        <taxon>Embryophyta</taxon>
        <taxon>Tracheophyta</taxon>
        <taxon>Spermatophyta</taxon>
        <taxon>Magnoliopsida</taxon>
        <taxon>eudicotyledons</taxon>
        <taxon>Gunneridae</taxon>
        <taxon>Pentapetalae</taxon>
        <taxon>rosids</taxon>
        <taxon>malvids</taxon>
        <taxon>Sapindales</taxon>
        <taxon>Rutaceae</taxon>
        <taxon>Aurantioideae</taxon>
        <taxon>Citrus</taxon>
    </lineage>
</organism>
<keyword evidence="15" id="KW-0418">Kinase</keyword>
<dbReference type="PANTHER" id="PTHR45631:SF197">
    <property type="entry name" value="TYROSINE KINASE FAMILY PROTEIN"/>
    <property type="match status" value="1"/>
</dbReference>
<keyword evidence="13" id="KW-0677">Repeat</keyword>
<dbReference type="FunFam" id="1.10.510.10:FF:000240">
    <property type="entry name" value="Lectin-domain containing receptor kinase A4.3"/>
    <property type="match status" value="1"/>
</dbReference>